<proteinExistence type="predicted"/>
<evidence type="ECO:0000256" key="5">
    <source>
        <dbReference type="SAM" id="Phobius"/>
    </source>
</evidence>
<feature type="transmembrane region" description="Helical" evidence="5">
    <location>
        <begin position="170"/>
        <end position="187"/>
    </location>
</feature>
<dbReference type="STRING" id="198092.SAMN02745194_03968"/>
<gene>
    <name evidence="6" type="ORF">SAMN02745194_03968</name>
</gene>
<feature type="transmembrane region" description="Helical" evidence="5">
    <location>
        <begin position="83"/>
        <end position="100"/>
    </location>
</feature>
<protein>
    <submittedName>
        <fullName evidence="6">Predicted arabinose efflux permease, MFS family</fullName>
    </submittedName>
</protein>
<keyword evidence="2 5" id="KW-1133">Transmembrane helix</keyword>
<dbReference type="Gene3D" id="1.20.1250.20">
    <property type="entry name" value="MFS general substrate transporter like domains"/>
    <property type="match status" value="2"/>
</dbReference>
<organism evidence="6 7">
    <name type="scientific">Muricoccus roseus</name>
    <dbReference type="NCBI Taxonomy" id="198092"/>
    <lineage>
        <taxon>Bacteria</taxon>
        <taxon>Pseudomonadati</taxon>
        <taxon>Pseudomonadota</taxon>
        <taxon>Alphaproteobacteria</taxon>
        <taxon>Acetobacterales</taxon>
        <taxon>Roseomonadaceae</taxon>
        <taxon>Muricoccus</taxon>
    </lineage>
</organism>
<keyword evidence="7" id="KW-1185">Reference proteome</keyword>
<keyword evidence="3 5" id="KW-0472">Membrane</keyword>
<dbReference type="EMBL" id="FQZF01000028">
    <property type="protein sequence ID" value="SHK01431.1"/>
    <property type="molecule type" value="Genomic_DNA"/>
</dbReference>
<dbReference type="Pfam" id="PF07690">
    <property type="entry name" value="MFS_1"/>
    <property type="match status" value="1"/>
</dbReference>
<feature type="transmembrane region" description="Helical" evidence="5">
    <location>
        <begin position="106"/>
        <end position="128"/>
    </location>
</feature>
<dbReference type="Proteomes" id="UP000184387">
    <property type="component" value="Unassembled WGS sequence"/>
</dbReference>
<keyword evidence="1 5" id="KW-0812">Transmembrane</keyword>
<evidence type="ECO:0000256" key="3">
    <source>
        <dbReference type="ARBA" id="ARBA00023136"/>
    </source>
</evidence>
<dbReference type="AlphaFoldDB" id="A0A1M6P0I5"/>
<feature type="transmembrane region" description="Helical" evidence="5">
    <location>
        <begin position="276"/>
        <end position="294"/>
    </location>
</feature>
<evidence type="ECO:0000256" key="4">
    <source>
        <dbReference type="SAM" id="MobiDB-lite"/>
    </source>
</evidence>
<evidence type="ECO:0000313" key="6">
    <source>
        <dbReference type="EMBL" id="SHK01431.1"/>
    </source>
</evidence>
<feature type="transmembrane region" description="Helical" evidence="5">
    <location>
        <begin position="334"/>
        <end position="355"/>
    </location>
</feature>
<name>A0A1M6P0I5_9PROT</name>
<dbReference type="GO" id="GO:0005886">
    <property type="term" value="C:plasma membrane"/>
    <property type="evidence" value="ECO:0007669"/>
    <property type="project" value="TreeGrafter"/>
</dbReference>
<dbReference type="InterPro" id="IPR011701">
    <property type="entry name" value="MFS"/>
</dbReference>
<feature type="transmembrane region" description="Helical" evidence="5">
    <location>
        <begin position="140"/>
        <end position="158"/>
    </location>
</feature>
<dbReference type="PANTHER" id="PTHR23521:SF3">
    <property type="entry name" value="MFS TRANSPORTER"/>
    <property type="match status" value="1"/>
</dbReference>
<evidence type="ECO:0000256" key="1">
    <source>
        <dbReference type="ARBA" id="ARBA00022692"/>
    </source>
</evidence>
<feature type="region of interest" description="Disordered" evidence="4">
    <location>
        <begin position="393"/>
        <end position="428"/>
    </location>
</feature>
<dbReference type="SUPFAM" id="SSF103473">
    <property type="entry name" value="MFS general substrate transporter"/>
    <property type="match status" value="1"/>
</dbReference>
<dbReference type="InterPro" id="IPR036259">
    <property type="entry name" value="MFS_trans_sf"/>
</dbReference>
<accession>A0A1M6P0I5</accession>
<feature type="transmembrane region" description="Helical" evidence="5">
    <location>
        <begin position="12"/>
        <end position="30"/>
    </location>
</feature>
<feature type="transmembrane region" description="Helical" evidence="5">
    <location>
        <begin position="243"/>
        <end position="264"/>
    </location>
</feature>
<sequence>MSGGQAAAPGQGSLRPVAALLAGAALVMMGNGPLATLVSLRLDSLGAGRIATGLVMAAYFAGLTLGSLFAYRVVVRAGHIRAFGAFASVTSALALAYPLIGDPLPWAALRLAEGFCMAGIFICVESWLNDHATPATRGKILALYMICLYSGQAVGQFLLGLDEGPGQPRVFMLVSVLVSLAVLPVALTRQAPPPLPDVASFPARRLYATSPLGLAGTVGSGLILGSVYSLGPVFARAAAGLEAQGAAMFMSAVIFGGVLLQWPLGRLSDAFDRRRVIVGTLAALTGAAVCLPLFTKGGPAALFAAAALFGGFAFALYPLCVAHMNDHLGRHERVAASGGLVLAYSAGATAGPLLGSAAMSALGAEGLFVHVACVAGLVLTFALWRMRARAPLPASRQGPFQPVPGTTPVAAPLNPRASPREAQAAGKA</sequence>
<dbReference type="InterPro" id="IPR047200">
    <property type="entry name" value="MFS_YcaD-like"/>
</dbReference>
<feature type="transmembrane region" description="Helical" evidence="5">
    <location>
        <begin position="50"/>
        <end position="71"/>
    </location>
</feature>
<feature type="transmembrane region" description="Helical" evidence="5">
    <location>
        <begin position="208"/>
        <end position="231"/>
    </location>
</feature>
<reference evidence="6 7" key="1">
    <citation type="submission" date="2016-11" db="EMBL/GenBank/DDBJ databases">
        <authorList>
            <person name="Jaros S."/>
            <person name="Januszkiewicz K."/>
            <person name="Wedrychowicz H."/>
        </authorList>
    </citation>
    <scope>NUCLEOTIDE SEQUENCE [LARGE SCALE GENOMIC DNA]</scope>
    <source>
        <strain evidence="6 7">DSM 14916</strain>
    </source>
</reference>
<dbReference type="RefSeq" id="WP_245818379.1">
    <property type="nucleotide sequence ID" value="NZ_FQZF01000028.1"/>
</dbReference>
<feature type="transmembrane region" description="Helical" evidence="5">
    <location>
        <begin position="367"/>
        <end position="386"/>
    </location>
</feature>
<evidence type="ECO:0000313" key="7">
    <source>
        <dbReference type="Proteomes" id="UP000184387"/>
    </source>
</evidence>
<dbReference type="GO" id="GO:0022857">
    <property type="term" value="F:transmembrane transporter activity"/>
    <property type="evidence" value="ECO:0007669"/>
    <property type="project" value="InterPro"/>
</dbReference>
<feature type="transmembrane region" description="Helical" evidence="5">
    <location>
        <begin position="300"/>
        <end position="322"/>
    </location>
</feature>
<dbReference type="CDD" id="cd17477">
    <property type="entry name" value="MFS_YcaD_like"/>
    <property type="match status" value="1"/>
</dbReference>
<dbReference type="PANTHER" id="PTHR23521">
    <property type="entry name" value="TRANSPORTER MFS SUPERFAMILY"/>
    <property type="match status" value="1"/>
</dbReference>
<evidence type="ECO:0000256" key="2">
    <source>
        <dbReference type="ARBA" id="ARBA00022989"/>
    </source>
</evidence>